<dbReference type="EMBL" id="JBHUIM010000001">
    <property type="protein sequence ID" value="MFD2246964.1"/>
    <property type="molecule type" value="Genomic_DNA"/>
</dbReference>
<dbReference type="Pfam" id="PF11009">
    <property type="entry name" value="BrxC"/>
    <property type="match status" value="1"/>
</dbReference>
<gene>
    <name evidence="1" type="primary">ytxJ</name>
    <name evidence="1" type="ORF">ACFSKP_11905</name>
</gene>
<evidence type="ECO:0000313" key="1">
    <source>
        <dbReference type="EMBL" id="MFD2246964.1"/>
    </source>
</evidence>
<reference evidence="2" key="1">
    <citation type="journal article" date="2019" name="Int. J. Syst. Evol. Microbiol.">
        <title>The Global Catalogue of Microorganisms (GCM) 10K type strain sequencing project: providing services to taxonomists for standard genome sequencing and annotation.</title>
        <authorList>
            <consortium name="The Broad Institute Genomics Platform"/>
            <consortium name="The Broad Institute Genome Sequencing Center for Infectious Disease"/>
            <person name="Wu L."/>
            <person name="Ma J."/>
        </authorList>
    </citation>
    <scope>NUCLEOTIDE SEQUENCE [LARGE SCALE GENOMIC DNA]</scope>
    <source>
        <strain evidence="2">CGMCC 4.1782</strain>
    </source>
</reference>
<accession>A0ABW5CYN0</accession>
<keyword evidence="2" id="KW-1185">Reference proteome</keyword>
<sequence>MNWSPLTSAAQLEEVMEESKSAPVVIFKHSTSCSISATAKSRLERQCSGNEDLKSVKFYYLDLLSYRPVSNEVAEVFQVRHESPQLLLIQDGMCTYDASHLGINVDAIKKKVSA</sequence>
<name>A0ABW5CYN0_9BACT</name>
<evidence type="ECO:0000313" key="2">
    <source>
        <dbReference type="Proteomes" id="UP001597374"/>
    </source>
</evidence>
<dbReference type="InterPro" id="IPR022551">
    <property type="entry name" value="BrxC"/>
</dbReference>
<proteinExistence type="predicted"/>
<dbReference type="RefSeq" id="WP_250428738.1">
    <property type="nucleotide sequence ID" value="NZ_JALPRR010000001.1"/>
</dbReference>
<protein>
    <submittedName>
        <fullName evidence="1">Bacillithiol system redox-active protein YtxJ</fullName>
    </submittedName>
</protein>
<comment type="caution">
    <text evidence="1">The sequence shown here is derived from an EMBL/GenBank/DDBJ whole genome shotgun (WGS) entry which is preliminary data.</text>
</comment>
<dbReference type="NCBIfam" id="TIGR04019">
    <property type="entry name" value="B_thiol_YtxJ"/>
    <property type="match status" value="1"/>
</dbReference>
<organism evidence="1 2">
    <name type="scientific">Pontibacter ruber</name>
    <dbReference type="NCBI Taxonomy" id="1343895"/>
    <lineage>
        <taxon>Bacteria</taxon>
        <taxon>Pseudomonadati</taxon>
        <taxon>Bacteroidota</taxon>
        <taxon>Cytophagia</taxon>
        <taxon>Cytophagales</taxon>
        <taxon>Hymenobacteraceae</taxon>
        <taxon>Pontibacter</taxon>
    </lineage>
</organism>
<dbReference type="Gene3D" id="3.40.30.10">
    <property type="entry name" value="Glutaredoxin"/>
    <property type="match status" value="1"/>
</dbReference>
<dbReference type="Proteomes" id="UP001597374">
    <property type="component" value="Unassembled WGS sequence"/>
</dbReference>